<sequence length="177" mass="20465">MKRRWLSLISGSLLLVLLAGFIFVLTEQERISKRFAGHLFSYPLPENTSIIERDYFYGHSFGHLLGSGGYMPVIVSMQLSTRLSKEDIIKYYKDAALFPFPGSGNKGVELELYFEGEYSLHKTDAGYYYTNHKEQMTRVSEYKDEEGSIKPAQRENNEELRYILQLSSSFDYVLNID</sequence>
<evidence type="ECO:0000256" key="1">
    <source>
        <dbReference type="SAM" id="Phobius"/>
    </source>
</evidence>
<name>A0ABV5KGY1_9BACL</name>
<accession>A0ABV5KGY1</accession>
<comment type="caution">
    <text evidence="2">The sequence shown here is derived from an EMBL/GenBank/DDBJ whole genome shotgun (WGS) entry which is preliminary data.</text>
</comment>
<dbReference type="RefSeq" id="WP_377488457.1">
    <property type="nucleotide sequence ID" value="NZ_JBHMDO010000003.1"/>
</dbReference>
<dbReference type="Proteomes" id="UP001589747">
    <property type="component" value="Unassembled WGS sequence"/>
</dbReference>
<keyword evidence="1" id="KW-1133">Transmembrane helix</keyword>
<keyword evidence="1" id="KW-0812">Transmembrane</keyword>
<evidence type="ECO:0000313" key="2">
    <source>
        <dbReference type="EMBL" id="MFB9324477.1"/>
    </source>
</evidence>
<feature type="transmembrane region" description="Helical" evidence="1">
    <location>
        <begin position="6"/>
        <end position="25"/>
    </location>
</feature>
<proteinExistence type="predicted"/>
<keyword evidence="3" id="KW-1185">Reference proteome</keyword>
<evidence type="ECO:0000313" key="3">
    <source>
        <dbReference type="Proteomes" id="UP001589747"/>
    </source>
</evidence>
<protein>
    <submittedName>
        <fullName evidence="2">Uncharacterized protein</fullName>
    </submittedName>
</protein>
<dbReference type="EMBL" id="JBHMDO010000003">
    <property type="protein sequence ID" value="MFB9324477.1"/>
    <property type="molecule type" value="Genomic_DNA"/>
</dbReference>
<keyword evidence="1" id="KW-0472">Membrane</keyword>
<reference evidence="2 3" key="1">
    <citation type="submission" date="2024-09" db="EMBL/GenBank/DDBJ databases">
        <authorList>
            <person name="Sun Q."/>
            <person name="Mori K."/>
        </authorList>
    </citation>
    <scope>NUCLEOTIDE SEQUENCE [LARGE SCALE GENOMIC DNA]</scope>
    <source>
        <strain evidence="2 3">TISTR 2452</strain>
    </source>
</reference>
<gene>
    <name evidence="2" type="ORF">ACFFSY_00795</name>
</gene>
<organism evidence="2 3">
    <name type="scientific">Paenibacillus aurantiacus</name>
    <dbReference type="NCBI Taxonomy" id="1936118"/>
    <lineage>
        <taxon>Bacteria</taxon>
        <taxon>Bacillati</taxon>
        <taxon>Bacillota</taxon>
        <taxon>Bacilli</taxon>
        <taxon>Bacillales</taxon>
        <taxon>Paenibacillaceae</taxon>
        <taxon>Paenibacillus</taxon>
    </lineage>
</organism>